<evidence type="ECO:0000313" key="2">
    <source>
        <dbReference type="Proteomes" id="UP000317977"/>
    </source>
</evidence>
<keyword evidence="2" id="KW-1185">Reference proteome</keyword>
<name>A0A5C6F3J8_9BACT</name>
<gene>
    <name evidence="1" type="ORF">Poly59_20120</name>
</gene>
<protein>
    <submittedName>
        <fullName evidence="1">Uncharacterized protein</fullName>
    </submittedName>
</protein>
<evidence type="ECO:0000313" key="1">
    <source>
        <dbReference type="EMBL" id="TWU55712.1"/>
    </source>
</evidence>
<dbReference type="EMBL" id="SJPX01000002">
    <property type="protein sequence ID" value="TWU55712.1"/>
    <property type="molecule type" value="Genomic_DNA"/>
</dbReference>
<dbReference type="Proteomes" id="UP000317977">
    <property type="component" value="Unassembled WGS sequence"/>
</dbReference>
<organism evidence="1 2">
    <name type="scientific">Rubripirellula reticaptiva</name>
    <dbReference type="NCBI Taxonomy" id="2528013"/>
    <lineage>
        <taxon>Bacteria</taxon>
        <taxon>Pseudomonadati</taxon>
        <taxon>Planctomycetota</taxon>
        <taxon>Planctomycetia</taxon>
        <taxon>Pirellulales</taxon>
        <taxon>Pirellulaceae</taxon>
        <taxon>Rubripirellula</taxon>
    </lineage>
</organism>
<accession>A0A5C6F3J8</accession>
<dbReference type="AlphaFoldDB" id="A0A5C6F3J8"/>
<reference evidence="1 2" key="1">
    <citation type="submission" date="2019-02" db="EMBL/GenBank/DDBJ databases">
        <title>Deep-cultivation of Planctomycetes and their phenomic and genomic characterization uncovers novel biology.</title>
        <authorList>
            <person name="Wiegand S."/>
            <person name="Jogler M."/>
            <person name="Boedeker C."/>
            <person name="Pinto D."/>
            <person name="Vollmers J."/>
            <person name="Rivas-Marin E."/>
            <person name="Kohn T."/>
            <person name="Peeters S.H."/>
            <person name="Heuer A."/>
            <person name="Rast P."/>
            <person name="Oberbeckmann S."/>
            <person name="Bunk B."/>
            <person name="Jeske O."/>
            <person name="Meyerdierks A."/>
            <person name="Storesund J.E."/>
            <person name="Kallscheuer N."/>
            <person name="Luecker S."/>
            <person name="Lage O.M."/>
            <person name="Pohl T."/>
            <person name="Merkel B.J."/>
            <person name="Hornburger P."/>
            <person name="Mueller R.-W."/>
            <person name="Bruemmer F."/>
            <person name="Labrenz M."/>
            <person name="Spormann A.M."/>
            <person name="Op Den Camp H."/>
            <person name="Overmann J."/>
            <person name="Amann R."/>
            <person name="Jetten M.S.M."/>
            <person name="Mascher T."/>
            <person name="Medema M.H."/>
            <person name="Devos D.P."/>
            <person name="Kaster A.-K."/>
            <person name="Ovreas L."/>
            <person name="Rohde M."/>
            <person name="Galperin M.Y."/>
            <person name="Jogler C."/>
        </authorList>
    </citation>
    <scope>NUCLEOTIDE SEQUENCE [LARGE SCALE GENOMIC DNA]</scope>
    <source>
        <strain evidence="1 2">Poly59</strain>
    </source>
</reference>
<comment type="caution">
    <text evidence="1">The sequence shown here is derived from an EMBL/GenBank/DDBJ whole genome shotgun (WGS) entry which is preliminary data.</text>
</comment>
<proteinExistence type="predicted"/>
<sequence>MRSKPLGMRVKFRMTVWVVASVGYRKIAPPFASAFGRKTDFFQLHA</sequence>